<evidence type="ECO:0000256" key="4">
    <source>
        <dbReference type="ARBA" id="ARBA00022490"/>
    </source>
</evidence>
<evidence type="ECO:0000313" key="7">
    <source>
        <dbReference type="EMBL" id="TXC67574.1"/>
    </source>
</evidence>
<evidence type="ECO:0000256" key="2">
    <source>
        <dbReference type="ARBA" id="ARBA00009695"/>
    </source>
</evidence>
<feature type="domain" description="RecX third three-helical" evidence="6">
    <location>
        <begin position="108"/>
        <end position="151"/>
    </location>
</feature>
<dbReference type="GO" id="GO:0005737">
    <property type="term" value="C:cytoplasm"/>
    <property type="evidence" value="ECO:0007669"/>
    <property type="project" value="UniProtKB-SubCell"/>
</dbReference>
<name>A0A5C6U3X2_9BURK</name>
<evidence type="ECO:0000259" key="6">
    <source>
        <dbReference type="Pfam" id="PF21981"/>
    </source>
</evidence>
<proteinExistence type="inferred from homology"/>
<comment type="subcellular location">
    <subcellularLocation>
        <location evidence="1">Cytoplasm</location>
    </subcellularLocation>
</comment>
<dbReference type="Proteomes" id="UP000321832">
    <property type="component" value="Unassembled WGS sequence"/>
</dbReference>
<feature type="domain" description="RecX second three-helical" evidence="5">
    <location>
        <begin position="64"/>
        <end position="95"/>
    </location>
</feature>
<dbReference type="InterPro" id="IPR053925">
    <property type="entry name" value="RecX_HTH_3rd"/>
</dbReference>
<evidence type="ECO:0000313" key="8">
    <source>
        <dbReference type="Proteomes" id="UP000321832"/>
    </source>
</evidence>
<comment type="caution">
    <text evidence="7">The sequence shown here is derived from an EMBL/GenBank/DDBJ whole genome shotgun (WGS) entry which is preliminary data.</text>
</comment>
<dbReference type="EMBL" id="VOPW01000001">
    <property type="protein sequence ID" value="TXC67574.1"/>
    <property type="molecule type" value="Genomic_DNA"/>
</dbReference>
<sequence length="161" mass="18013">MQWLAQREHSRAELQRKLLPHARALVAQAQAGASPESVEAPPPGEVMARVTEVLDWLEANRYLSEQRFAESRIHARAARHGNLRIRQELAQHGIALDPDAAQALKASEFDRAREVWSRKFESSATDAAARARQARFLSSRGFSPETVRRVLRAAGSPLDED</sequence>
<dbReference type="PANTHER" id="PTHR33602:SF1">
    <property type="entry name" value="REGULATORY PROTEIN RECX FAMILY PROTEIN"/>
    <property type="match status" value="1"/>
</dbReference>
<evidence type="ECO:0000259" key="5">
    <source>
        <dbReference type="Pfam" id="PF02631"/>
    </source>
</evidence>
<keyword evidence="4" id="KW-0963">Cytoplasm</keyword>
<organism evidence="7 8">
    <name type="scientific">Piscinibacter aquaticus</name>
    <dbReference type="NCBI Taxonomy" id="392597"/>
    <lineage>
        <taxon>Bacteria</taxon>
        <taxon>Pseudomonadati</taxon>
        <taxon>Pseudomonadota</taxon>
        <taxon>Betaproteobacteria</taxon>
        <taxon>Burkholderiales</taxon>
        <taxon>Sphaerotilaceae</taxon>
        <taxon>Piscinibacter</taxon>
    </lineage>
</organism>
<dbReference type="PANTHER" id="PTHR33602">
    <property type="entry name" value="REGULATORY PROTEIN RECX FAMILY PROTEIN"/>
    <property type="match status" value="1"/>
</dbReference>
<dbReference type="InterPro" id="IPR036388">
    <property type="entry name" value="WH-like_DNA-bd_sf"/>
</dbReference>
<keyword evidence="8" id="KW-1185">Reference proteome</keyword>
<dbReference type="InterPro" id="IPR053924">
    <property type="entry name" value="RecX_HTH_2nd"/>
</dbReference>
<gene>
    <name evidence="7" type="ORF">FSC37_19720</name>
</gene>
<dbReference type="AlphaFoldDB" id="A0A5C6U3X2"/>
<protein>
    <recommendedName>
        <fullName evidence="3">Regulatory protein RecX</fullName>
    </recommendedName>
</protein>
<dbReference type="Gene3D" id="1.10.10.10">
    <property type="entry name" value="Winged helix-like DNA-binding domain superfamily/Winged helix DNA-binding domain"/>
    <property type="match status" value="3"/>
</dbReference>
<accession>A0A5C6U3X2</accession>
<comment type="similarity">
    <text evidence="2">Belongs to the RecX family.</text>
</comment>
<dbReference type="GO" id="GO:0006282">
    <property type="term" value="P:regulation of DNA repair"/>
    <property type="evidence" value="ECO:0007669"/>
    <property type="project" value="InterPro"/>
</dbReference>
<evidence type="ECO:0000256" key="1">
    <source>
        <dbReference type="ARBA" id="ARBA00004496"/>
    </source>
</evidence>
<reference evidence="7 8" key="1">
    <citation type="submission" date="2019-08" db="EMBL/GenBank/DDBJ databases">
        <authorList>
            <person name="Khan S.A."/>
            <person name="Jeon C.O."/>
            <person name="Jeong S.E."/>
        </authorList>
    </citation>
    <scope>NUCLEOTIDE SEQUENCE [LARGE SCALE GENOMIC DNA]</scope>
    <source>
        <strain evidence="8">IMCC1728</strain>
    </source>
</reference>
<dbReference type="Pfam" id="PF21981">
    <property type="entry name" value="RecX_HTH3"/>
    <property type="match status" value="1"/>
</dbReference>
<dbReference type="Pfam" id="PF02631">
    <property type="entry name" value="RecX_HTH2"/>
    <property type="match status" value="1"/>
</dbReference>
<evidence type="ECO:0000256" key="3">
    <source>
        <dbReference type="ARBA" id="ARBA00018111"/>
    </source>
</evidence>
<dbReference type="InterPro" id="IPR003783">
    <property type="entry name" value="Regulatory_RecX"/>
</dbReference>